<sequence>MQNNYKEITSDKIVSDQLMKGAYIRHDFPGFKDDFAVIHCLVKMFTPKTILEVGTSHGYGTRVLCVAFGVKPFFSFFSPVYSIDVPPKTDPDIIYPDHEDGHPRLTGKHCRFIYRYHQLYGDSRFFDYSPYYPLEAWFIDGKHDYEFCTADTLQALKSKPKLIIWHDMQIEEVCRAVIDGMSKEKENYVLYRVVDTRIGFAVRKDVLCLL</sequence>
<dbReference type="Gene3D" id="3.40.50.150">
    <property type="entry name" value="Vaccinia Virus protein VP39"/>
    <property type="match status" value="1"/>
</dbReference>
<protein>
    <recommendedName>
        <fullName evidence="3">Class I SAM-dependent methyltransferase</fullName>
    </recommendedName>
</protein>
<dbReference type="Proteomes" id="UP000228533">
    <property type="component" value="Unassembled WGS sequence"/>
</dbReference>
<proteinExistence type="predicted"/>
<reference evidence="2" key="1">
    <citation type="submission" date="2017-09" db="EMBL/GenBank/DDBJ databases">
        <title>Depth-based differentiation of microbial function through sediment-hosted aquifers and enrichment of novel symbionts in the deep terrestrial subsurface.</title>
        <authorList>
            <person name="Probst A.J."/>
            <person name="Ladd B."/>
            <person name="Jarett J.K."/>
            <person name="Geller-Mcgrath D.E."/>
            <person name="Sieber C.M.K."/>
            <person name="Emerson J.B."/>
            <person name="Anantharaman K."/>
            <person name="Thomas B.C."/>
            <person name="Malmstrom R."/>
            <person name="Stieglmeier M."/>
            <person name="Klingl A."/>
            <person name="Woyke T."/>
            <person name="Ryan C.M."/>
            <person name="Banfield J.F."/>
        </authorList>
    </citation>
    <scope>NUCLEOTIDE SEQUENCE [LARGE SCALE GENOMIC DNA]</scope>
</reference>
<organism evidence="1 2">
    <name type="scientific">Candidatus Falkowbacteria bacterium CG10_big_fil_rev_8_21_14_0_10_37_14</name>
    <dbReference type="NCBI Taxonomy" id="1974561"/>
    <lineage>
        <taxon>Bacteria</taxon>
        <taxon>Candidatus Falkowiibacteriota</taxon>
    </lineage>
</organism>
<evidence type="ECO:0008006" key="3">
    <source>
        <dbReference type="Google" id="ProtNLM"/>
    </source>
</evidence>
<accession>A0A2M6WTX8</accession>
<dbReference type="EMBL" id="PFAM01000012">
    <property type="protein sequence ID" value="PIT96191.1"/>
    <property type="molecule type" value="Genomic_DNA"/>
</dbReference>
<name>A0A2M6WTX8_9BACT</name>
<evidence type="ECO:0000313" key="2">
    <source>
        <dbReference type="Proteomes" id="UP000228533"/>
    </source>
</evidence>
<gene>
    <name evidence="1" type="ORF">COT94_01855</name>
</gene>
<dbReference type="AlphaFoldDB" id="A0A2M6WTX8"/>
<dbReference type="InterPro" id="IPR029063">
    <property type="entry name" value="SAM-dependent_MTases_sf"/>
</dbReference>
<evidence type="ECO:0000313" key="1">
    <source>
        <dbReference type="EMBL" id="PIT96191.1"/>
    </source>
</evidence>
<comment type="caution">
    <text evidence="1">The sequence shown here is derived from an EMBL/GenBank/DDBJ whole genome shotgun (WGS) entry which is preliminary data.</text>
</comment>